<feature type="transmembrane region" description="Helical" evidence="1">
    <location>
        <begin position="33"/>
        <end position="51"/>
    </location>
</feature>
<evidence type="ECO:0000256" key="1">
    <source>
        <dbReference type="SAM" id="Phobius"/>
    </source>
</evidence>
<dbReference type="EMBL" id="FXTI01000009">
    <property type="protein sequence ID" value="SMO82616.1"/>
    <property type="molecule type" value="Genomic_DNA"/>
</dbReference>
<dbReference type="InterPro" id="IPR025917">
    <property type="entry name" value="YuiB"/>
</dbReference>
<name>A0A521EF93_9BACL</name>
<keyword evidence="3" id="KW-1185">Reference proteome</keyword>
<protein>
    <submittedName>
        <fullName evidence="2">Membrane protein</fullName>
    </submittedName>
</protein>
<feature type="transmembrane region" description="Helical" evidence="1">
    <location>
        <begin position="57"/>
        <end position="75"/>
    </location>
</feature>
<evidence type="ECO:0000313" key="3">
    <source>
        <dbReference type="Proteomes" id="UP000315636"/>
    </source>
</evidence>
<dbReference type="RefSeq" id="WP_246064944.1">
    <property type="nucleotide sequence ID" value="NZ_FXTI01000009.1"/>
</dbReference>
<sequence>MNMGLVQYVIGVPLFAFLAFGISFILNMILKTTWLPLILYLGLLGYCFYSFDMKSGDYLMLSVGMIGIIGGAWTIRFMRKKGYRMF</sequence>
<reference evidence="2 3" key="1">
    <citation type="submission" date="2017-05" db="EMBL/GenBank/DDBJ databases">
        <authorList>
            <person name="Varghese N."/>
            <person name="Submissions S."/>
        </authorList>
    </citation>
    <scope>NUCLEOTIDE SEQUENCE [LARGE SCALE GENOMIC DNA]</scope>
    <source>
        <strain evidence="2 3">DSM 45474</strain>
    </source>
</reference>
<accession>A0A521EF93</accession>
<keyword evidence="1" id="KW-0812">Transmembrane</keyword>
<feature type="transmembrane region" description="Helical" evidence="1">
    <location>
        <begin position="6"/>
        <end position="26"/>
    </location>
</feature>
<gene>
    <name evidence="2" type="ORF">SAMN06264849_10916</name>
</gene>
<dbReference type="Proteomes" id="UP000315636">
    <property type="component" value="Unassembled WGS sequence"/>
</dbReference>
<keyword evidence="1" id="KW-0472">Membrane</keyword>
<organism evidence="2 3">
    <name type="scientific">Melghirimyces algeriensis</name>
    <dbReference type="NCBI Taxonomy" id="910412"/>
    <lineage>
        <taxon>Bacteria</taxon>
        <taxon>Bacillati</taxon>
        <taxon>Bacillota</taxon>
        <taxon>Bacilli</taxon>
        <taxon>Bacillales</taxon>
        <taxon>Thermoactinomycetaceae</taxon>
        <taxon>Melghirimyces</taxon>
    </lineage>
</organism>
<dbReference type="Pfam" id="PF14068">
    <property type="entry name" value="YuiB"/>
    <property type="match status" value="2"/>
</dbReference>
<keyword evidence="1" id="KW-1133">Transmembrane helix</keyword>
<evidence type="ECO:0000313" key="2">
    <source>
        <dbReference type="EMBL" id="SMO82616.1"/>
    </source>
</evidence>
<proteinExistence type="predicted"/>
<dbReference type="AlphaFoldDB" id="A0A521EF93"/>